<evidence type="ECO:0000313" key="1">
    <source>
        <dbReference type="EMBL" id="CAC5373352.1"/>
    </source>
</evidence>
<keyword evidence="2" id="KW-1185">Reference proteome</keyword>
<dbReference type="PANTHER" id="PTHR21446:SF12">
    <property type="entry name" value="POTASSIUM CHANNEL TETRAMERIZATION DOMAIN CONTAINING 1"/>
    <property type="match status" value="1"/>
</dbReference>
<dbReference type="AlphaFoldDB" id="A0A6J8ATA6"/>
<accession>A0A6J8ATA6</accession>
<dbReference type="Proteomes" id="UP000507470">
    <property type="component" value="Unassembled WGS sequence"/>
</dbReference>
<dbReference type="EMBL" id="CACVKT020001887">
    <property type="protein sequence ID" value="CAC5373352.1"/>
    <property type="molecule type" value="Genomic_DNA"/>
</dbReference>
<evidence type="ECO:0000313" key="2">
    <source>
        <dbReference type="Proteomes" id="UP000507470"/>
    </source>
</evidence>
<dbReference type="InterPro" id="IPR052787">
    <property type="entry name" value="MAVS"/>
</dbReference>
<sequence length="151" mass="17571">MCANTLRKYLQEKKQYYAIENFDCVHLIETLSHFYVDLRKPDGERYKASSLQSIKLPHNRHLKAASHSKSFDKVKDSVFNDSYTNCKAVLEEVKRFEPGDTEHHPVIDEVDREKLHTSMYLSHTTPTGLQTKYSLILNFIFAEEVKKTCTA</sequence>
<protein>
    <submittedName>
        <fullName evidence="1">Uncharacterized protein</fullName>
    </submittedName>
</protein>
<gene>
    <name evidence="1" type="ORF">MCOR_11158</name>
</gene>
<proteinExistence type="predicted"/>
<dbReference type="OrthoDB" id="6123923at2759"/>
<reference evidence="1 2" key="1">
    <citation type="submission" date="2020-06" db="EMBL/GenBank/DDBJ databases">
        <authorList>
            <person name="Li R."/>
            <person name="Bekaert M."/>
        </authorList>
    </citation>
    <scope>NUCLEOTIDE SEQUENCE [LARGE SCALE GENOMIC DNA]</scope>
    <source>
        <strain evidence="2">wild</strain>
    </source>
</reference>
<name>A0A6J8ATA6_MYTCO</name>
<dbReference type="PANTHER" id="PTHR21446">
    <property type="entry name" value="DUF3504 DOMAIN-CONTAINING PROTEIN"/>
    <property type="match status" value="1"/>
</dbReference>
<organism evidence="1 2">
    <name type="scientific">Mytilus coruscus</name>
    <name type="common">Sea mussel</name>
    <dbReference type="NCBI Taxonomy" id="42192"/>
    <lineage>
        <taxon>Eukaryota</taxon>
        <taxon>Metazoa</taxon>
        <taxon>Spiralia</taxon>
        <taxon>Lophotrochozoa</taxon>
        <taxon>Mollusca</taxon>
        <taxon>Bivalvia</taxon>
        <taxon>Autobranchia</taxon>
        <taxon>Pteriomorphia</taxon>
        <taxon>Mytilida</taxon>
        <taxon>Mytiloidea</taxon>
        <taxon>Mytilidae</taxon>
        <taxon>Mytilinae</taxon>
        <taxon>Mytilus</taxon>
    </lineage>
</organism>